<evidence type="ECO:0000259" key="3">
    <source>
        <dbReference type="Pfam" id="PF00685"/>
    </source>
</evidence>
<dbReference type="Gene3D" id="3.40.50.300">
    <property type="entry name" value="P-loop containing nucleotide triphosphate hydrolases"/>
    <property type="match status" value="1"/>
</dbReference>
<gene>
    <name evidence="4" type="ORF">AVDCRST_MAG93-4164</name>
</gene>
<reference evidence="4" key="1">
    <citation type="submission" date="2020-02" db="EMBL/GenBank/DDBJ databases">
        <authorList>
            <person name="Meier V. D."/>
        </authorList>
    </citation>
    <scope>NUCLEOTIDE SEQUENCE</scope>
    <source>
        <strain evidence="4">AVDCRST_MAG93</strain>
    </source>
</reference>
<protein>
    <recommendedName>
        <fullName evidence="3">Sulfotransferase domain-containing protein</fullName>
    </recommendedName>
</protein>
<dbReference type="InterPro" id="IPR000863">
    <property type="entry name" value="Sulfotransferase_dom"/>
</dbReference>
<proteinExistence type="predicted"/>
<evidence type="ECO:0000256" key="1">
    <source>
        <dbReference type="ARBA" id="ARBA00022679"/>
    </source>
</evidence>
<evidence type="ECO:0000256" key="2">
    <source>
        <dbReference type="ARBA" id="ARBA00023180"/>
    </source>
</evidence>
<dbReference type="SUPFAM" id="SSF52540">
    <property type="entry name" value="P-loop containing nucleoside triphosphate hydrolases"/>
    <property type="match status" value="1"/>
</dbReference>
<sequence>MYPDFLIIGAQKAGTTWLHHNLRIHPQIWMPDSEVHYFDRKIKDARSYNDEWYASLFEPEGEQAVGECTPSYSVIGRDMVAHVHELMPQAKLIFSMRNPIERVWSQTNMMLVKRDGGVERVTEEDLRERFAREKLQLRTDYLRTLENWGAYYPPERIFISFLEDIHFHPAGLLAGVCDFLGVDYYRPGEANKSFLRPRKMKKRINSRSTDKMPTWVASYLAHAYENSSRQLEQRFGGYTSFWRYCTERLIEAPPSGESVTYPLWDSSLREAWSEDSEGNSEIFQAEYLQSGPLSSIQTPEVTGGS</sequence>
<name>A0A6J4K3C5_9CHLR</name>
<keyword evidence="1" id="KW-0808">Transferase</keyword>
<accession>A0A6J4K3C5</accession>
<organism evidence="4">
    <name type="scientific">uncultured Chloroflexia bacterium</name>
    <dbReference type="NCBI Taxonomy" id="1672391"/>
    <lineage>
        <taxon>Bacteria</taxon>
        <taxon>Bacillati</taxon>
        <taxon>Chloroflexota</taxon>
        <taxon>Chloroflexia</taxon>
        <taxon>environmental samples</taxon>
    </lineage>
</organism>
<dbReference type="PANTHER" id="PTHR10605">
    <property type="entry name" value="HEPARAN SULFATE SULFOTRANSFERASE"/>
    <property type="match status" value="1"/>
</dbReference>
<dbReference type="AlphaFoldDB" id="A0A6J4K3C5"/>
<feature type="domain" description="Sulfotransferase" evidence="3">
    <location>
        <begin position="3"/>
        <end position="184"/>
    </location>
</feature>
<evidence type="ECO:0000313" key="4">
    <source>
        <dbReference type="EMBL" id="CAA9294669.1"/>
    </source>
</evidence>
<dbReference type="GO" id="GO:0008146">
    <property type="term" value="F:sulfotransferase activity"/>
    <property type="evidence" value="ECO:0007669"/>
    <property type="project" value="InterPro"/>
</dbReference>
<dbReference type="InterPro" id="IPR027417">
    <property type="entry name" value="P-loop_NTPase"/>
</dbReference>
<dbReference type="Pfam" id="PF00685">
    <property type="entry name" value="Sulfotransfer_1"/>
    <property type="match status" value="1"/>
</dbReference>
<dbReference type="EMBL" id="CADCTR010001409">
    <property type="protein sequence ID" value="CAA9294669.1"/>
    <property type="molecule type" value="Genomic_DNA"/>
</dbReference>
<dbReference type="InterPro" id="IPR037359">
    <property type="entry name" value="NST/OST"/>
</dbReference>
<keyword evidence="2" id="KW-0325">Glycoprotein</keyword>
<dbReference type="PANTHER" id="PTHR10605:SF56">
    <property type="entry name" value="BIFUNCTIONAL HEPARAN SULFATE N-DEACETYLASE_N-SULFOTRANSFERASE"/>
    <property type="match status" value="1"/>
</dbReference>